<sequence length="249" mass="27825">MASLRVRVSWAPNGYLRDQSFPKQPIFCKPQQEIITSSRRRLSVAAAKLACRGGSTNTASNNNSSAGLIDLPTKKKKTDSVEDDQYSNKLDQWMTDSVVEIVRNIGEAPLLLLIYSGNERHDCSSNASAKLVIEKAVADSWPIIRGQWKGGSPIPNGVILVEELDSKEVVNAGEDENWSDRCTSSKLHHSCKTWGVLIQAKGLNRTACYILKTCRVQTLFGFCTHFYLDRVSCFVENAETQLKKMWLVR</sequence>
<proteinExistence type="predicted"/>
<name>A0ACB7XVB4_9ERIC</name>
<dbReference type="EMBL" id="CM037151">
    <property type="protein sequence ID" value="KAH7844944.1"/>
    <property type="molecule type" value="Genomic_DNA"/>
</dbReference>
<evidence type="ECO:0000313" key="2">
    <source>
        <dbReference type="Proteomes" id="UP000828048"/>
    </source>
</evidence>
<protein>
    <submittedName>
        <fullName evidence="1">Uncharacterized protein</fullName>
    </submittedName>
</protein>
<evidence type="ECO:0000313" key="1">
    <source>
        <dbReference type="EMBL" id="KAH7844944.1"/>
    </source>
</evidence>
<gene>
    <name evidence="1" type="ORF">Vadar_033527</name>
</gene>
<keyword evidence="2" id="KW-1185">Reference proteome</keyword>
<accession>A0ACB7XVB4</accession>
<organism evidence="1 2">
    <name type="scientific">Vaccinium darrowii</name>
    <dbReference type="NCBI Taxonomy" id="229202"/>
    <lineage>
        <taxon>Eukaryota</taxon>
        <taxon>Viridiplantae</taxon>
        <taxon>Streptophyta</taxon>
        <taxon>Embryophyta</taxon>
        <taxon>Tracheophyta</taxon>
        <taxon>Spermatophyta</taxon>
        <taxon>Magnoliopsida</taxon>
        <taxon>eudicotyledons</taxon>
        <taxon>Gunneridae</taxon>
        <taxon>Pentapetalae</taxon>
        <taxon>asterids</taxon>
        <taxon>Ericales</taxon>
        <taxon>Ericaceae</taxon>
        <taxon>Vaccinioideae</taxon>
        <taxon>Vaccinieae</taxon>
        <taxon>Vaccinium</taxon>
    </lineage>
</organism>
<dbReference type="Proteomes" id="UP000828048">
    <property type="component" value="Chromosome 1"/>
</dbReference>
<reference evidence="1 2" key="1">
    <citation type="journal article" date="2021" name="Hortic Res">
        <title>High-quality reference genome and annotation aids understanding of berry development for evergreen blueberry (Vaccinium darrowii).</title>
        <authorList>
            <person name="Yu J."/>
            <person name="Hulse-Kemp A.M."/>
            <person name="Babiker E."/>
            <person name="Staton M."/>
        </authorList>
    </citation>
    <scope>NUCLEOTIDE SEQUENCE [LARGE SCALE GENOMIC DNA]</scope>
    <source>
        <strain evidence="2">cv. NJ 8807/NJ 8810</strain>
        <tissue evidence="1">Young leaf</tissue>
    </source>
</reference>
<comment type="caution">
    <text evidence="1">The sequence shown here is derived from an EMBL/GenBank/DDBJ whole genome shotgun (WGS) entry which is preliminary data.</text>
</comment>